<keyword evidence="3" id="KW-1185">Reference proteome</keyword>
<keyword evidence="1" id="KW-0472">Membrane</keyword>
<dbReference type="Proteomes" id="UP001174934">
    <property type="component" value="Unassembled WGS sequence"/>
</dbReference>
<comment type="caution">
    <text evidence="2">The sequence shown here is derived from an EMBL/GenBank/DDBJ whole genome shotgun (WGS) entry which is preliminary data.</text>
</comment>
<name>A0AA39WCE0_9PEZI</name>
<dbReference type="EMBL" id="JAULSR010000009">
    <property type="protein sequence ID" value="KAK0612475.1"/>
    <property type="molecule type" value="Genomic_DNA"/>
</dbReference>
<protein>
    <submittedName>
        <fullName evidence="2">Uncharacterized protein</fullName>
    </submittedName>
</protein>
<reference evidence="2" key="1">
    <citation type="submission" date="2023-06" db="EMBL/GenBank/DDBJ databases">
        <title>Genome-scale phylogeny and comparative genomics of the fungal order Sordariales.</title>
        <authorList>
            <consortium name="Lawrence Berkeley National Laboratory"/>
            <person name="Hensen N."/>
            <person name="Bonometti L."/>
            <person name="Westerberg I."/>
            <person name="Brannstrom I.O."/>
            <person name="Guillou S."/>
            <person name="Cros-Aarteil S."/>
            <person name="Calhoun S."/>
            <person name="Haridas S."/>
            <person name="Kuo A."/>
            <person name="Mondo S."/>
            <person name="Pangilinan J."/>
            <person name="Riley R."/>
            <person name="LaButti K."/>
            <person name="Andreopoulos B."/>
            <person name="Lipzen A."/>
            <person name="Chen C."/>
            <person name="Yanf M."/>
            <person name="Daum C."/>
            <person name="Ng V."/>
            <person name="Clum A."/>
            <person name="Steindorff A."/>
            <person name="Ohm R."/>
            <person name="Martin F."/>
            <person name="Silar P."/>
            <person name="Natvig D."/>
            <person name="Lalanne C."/>
            <person name="Gautier V."/>
            <person name="Ament-velasquez S.L."/>
            <person name="Kruys A."/>
            <person name="Hutchinson M.I."/>
            <person name="Powell A.J."/>
            <person name="Barry K."/>
            <person name="Miller A.N."/>
            <person name="Grigoriev I.V."/>
            <person name="Debuchy R."/>
            <person name="Gladieux P."/>
            <person name="Thoren M.H."/>
            <person name="Johannesson H."/>
        </authorList>
    </citation>
    <scope>NUCLEOTIDE SEQUENCE</scope>
    <source>
        <strain evidence="2">SMH3391-2</strain>
    </source>
</reference>
<keyword evidence="1" id="KW-0812">Transmembrane</keyword>
<evidence type="ECO:0000256" key="1">
    <source>
        <dbReference type="SAM" id="Phobius"/>
    </source>
</evidence>
<sequence>MARNTSLGSATIVLVSQLNKTSPRSKMTASYLAALGKGIAPACQLAMTRPAFFKILLLLLSATGVVRVVYVPWLFSFSLLLSVLQIWCRVLKGSVIYGCVVVGGGSVFLSSLFLRGSLCRFAVLGFFKRRVAVWQVGRWENWV</sequence>
<evidence type="ECO:0000313" key="3">
    <source>
        <dbReference type="Proteomes" id="UP001174934"/>
    </source>
</evidence>
<feature type="transmembrane region" description="Helical" evidence="1">
    <location>
        <begin position="95"/>
        <end position="114"/>
    </location>
</feature>
<accession>A0AA39WCE0</accession>
<evidence type="ECO:0000313" key="2">
    <source>
        <dbReference type="EMBL" id="KAK0612475.1"/>
    </source>
</evidence>
<dbReference type="AlphaFoldDB" id="A0AA39WCE0"/>
<feature type="transmembrane region" description="Helical" evidence="1">
    <location>
        <begin position="55"/>
        <end position="75"/>
    </location>
</feature>
<organism evidence="2 3">
    <name type="scientific">Bombardia bombarda</name>
    <dbReference type="NCBI Taxonomy" id="252184"/>
    <lineage>
        <taxon>Eukaryota</taxon>
        <taxon>Fungi</taxon>
        <taxon>Dikarya</taxon>
        <taxon>Ascomycota</taxon>
        <taxon>Pezizomycotina</taxon>
        <taxon>Sordariomycetes</taxon>
        <taxon>Sordariomycetidae</taxon>
        <taxon>Sordariales</taxon>
        <taxon>Lasiosphaeriaceae</taxon>
        <taxon>Bombardia</taxon>
    </lineage>
</organism>
<proteinExistence type="predicted"/>
<keyword evidence="1" id="KW-1133">Transmembrane helix</keyword>
<gene>
    <name evidence="2" type="ORF">B0T17DRAFT_543764</name>
</gene>